<reference key="1">
    <citation type="journal article" date="2011" name="Mol. Biol. Evol.">
        <title>Unity in variety -- the pan-genome of the Chlamydiae.</title>
        <authorList>
            <person name="Collingro A."/>
            <person name="Tischler P."/>
            <person name="Weinmaier T."/>
            <person name="Penz T."/>
            <person name="Heinz E."/>
            <person name="Brunham R.C."/>
            <person name="Read T.D."/>
            <person name="Bavoil P.M."/>
            <person name="Sachse K."/>
            <person name="Kahane S."/>
            <person name="Friedman M.G."/>
            <person name="Rattei T."/>
            <person name="Myers G.S.A."/>
            <person name="Horn M."/>
        </authorList>
    </citation>
    <scope>NUCLEOTIDE SEQUENCE</scope>
    <source>
        <strain>Z</strain>
    </source>
</reference>
<name>F8L522_SIMNZ</name>
<accession>F8L522</accession>
<gene>
    <name evidence="1" type="ordered locus">SNE_A00250</name>
</gene>
<dbReference type="KEGG" id="sng:SNE_A00250"/>
<organism evidence="1 2">
    <name type="scientific">Simkania negevensis (strain ATCC VR-1471 / DSM 27360 / Z)</name>
    <dbReference type="NCBI Taxonomy" id="331113"/>
    <lineage>
        <taxon>Bacteria</taxon>
        <taxon>Pseudomonadati</taxon>
        <taxon>Chlamydiota</taxon>
        <taxon>Chlamydiia</taxon>
        <taxon>Parachlamydiales</taxon>
        <taxon>Simkaniaceae</taxon>
        <taxon>Simkania</taxon>
    </lineage>
</organism>
<reference evidence="1 2" key="2">
    <citation type="journal article" date="2011" name="Mol. Biol. Evol.">
        <title>Unity in variety--the pan-genome of the Chlamydiae.</title>
        <authorList>
            <person name="Collingro A."/>
            <person name="Tischler P."/>
            <person name="Weinmaier T."/>
            <person name="Penz T."/>
            <person name="Heinz E."/>
            <person name="Brunham R.C."/>
            <person name="Read T.D."/>
            <person name="Bavoil P.M."/>
            <person name="Sachse K."/>
            <person name="Kahane S."/>
            <person name="Friedman M.G."/>
            <person name="Rattei T."/>
            <person name="Myers G.S."/>
            <person name="Horn M."/>
        </authorList>
    </citation>
    <scope>NUCLEOTIDE SEQUENCE [LARGE SCALE GENOMIC DNA]</scope>
    <source>
        <strain evidence="2">ATCC VR-1471 / Z</strain>
    </source>
</reference>
<dbReference type="HOGENOM" id="CLU_2883483_0_0_0"/>
<evidence type="ECO:0000313" key="1">
    <source>
        <dbReference type="EMBL" id="CCB87903.1"/>
    </source>
</evidence>
<keyword evidence="2" id="KW-1185">Reference proteome</keyword>
<evidence type="ECO:0000313" key="2">
    <source>
        <dbReference type="Proteomes" id="UP000000496"/>
    </source>
</evidence>
<dbReference type="Proteomes" id="UP000000496">
    <property type="component" value="Chromosome gsn.131"/>
</dbReference>
<dbReference type="STRING" id="331113.SNE_A00250"/>
<sequence length="63" mass="7335">MSIITGTKKDNPFFPIKRSLFWGSEKCSQTEAIIENYDNQNEAILRIYESDNFLETILEMLTS</sequence>
<protein>
    <submittedName>
        <fullName evidence="1">Uncharacterized protein</fullName>
    </submittedName>
</protein>
<proteinExistence type="predicted"/>
<dbReference type="AlphaFoldDB" id="F8L522"/>
<dbReference type="EMBL" id="FR872582">
    <property type="protein sequence ID" value="CCB87903.1"/>
    <property type="molecule type" value="Genomic_DNA"/>
</dbReference>